<dbReference type="PANTHER" id="PTHR40079">
    <property type="entry name" value="MANNAN ENDO-1,4-BETA-MANNOSIDASE E-RELATED"/>
    <property type="match status" value="1"/>
</dbReference>
<reference evidence="6" key="1">
    <citation type="submission" date="2021-01" db="EMBL/GenBank/DDBJ databases">
        <title>Whole genome shotgun sequence of Actinoplanes rishiriensis NBRC 108556.</title>
        <authorList>
            <person name="Komaki H."/>
            <person name="Tamura T."/>
        </authorList>
    </citation>
    <scope>NUCLEOTIDE SEQUENCE</scope>
    <source>
        <strain evidence="6">NBRC 108556</strain>
    </source>
</reference>
<dbReference type="InterPro" id="IPR017853">
    <property type="entry name" value="GH"/>
</dbReference>
<dbReference type="GO" id="GO:0016985">
    <property type="term" value="F:mannan endo-1,4-beta-mannosidase activity"/>
    <property type="evidence" value="ECO:0007669"/>
    <property type="project" value="InterPro"/>
</dbReference>
<dbReference type="Pfam" id="PF02156">
    <property type="entry name" value="Glyco_hydro_26"/>
    <property type="match status" value="1"/>
</dbReference>
<keyword evidence="2 4" id="KW-0378">Hydrolase</keyword>
<feature type="active site" description="Proton donor" evidence="4">
    <location>
        <position position="247"/>
    </location>
</feature>
<evidence type="ECO:0000313" key="7">
    <source>
        <dbReference type="Proteomes" id="UP000636960"/>
    </source>
</evidence>
<evidence type="ECO:0000256" key="4">
    <source>
        <dbReference type="PROSITE-ProRule" id="PRU01100"/>
    </source>
</evidence>
<organism evidence="6 7">
    <name type="scientific">Paractinoplanes rishiriensis</name>
    <dbReference type="NCBI Taxonomy" id="1050105"/>
    <lineage>
        <taxon>Bacteria</taxon>
        <taxon>Bacillati</taxon>
        <taxon>Actinomycetota</taxon>
        <taxon>Actinomycetes</taxon>
        <taxon>Micromonosporales</taxon>
        <taxon>Micromonosporaceae</taxon>
        <taxon>Paractinoplanes</taxon>
    </lineage>
</organism>
<dbReference type="PROSITE" id="PS51764">
    <property type="entry name" value="GH26"/>
    <property type="match status" value="1"/>
</dbReference>
<dbReference type="SUPFAM" id="SSF51445">
    <property type="entry name" value="(Trans)glycosidases"/>
    <property type="match status" value="1"/>
</dbReference>
<evidence type="ECO:0000259" key="5">
    <source>
        <dbReference type="PROSITE" id="PS51764"/>
    </source>
</evidence>
<evidence type="ECO:0000313" key="6">
    <source>
        <dbReference type="EMBL" id="GIE94575.1"/>
    </source>
</evidence>
<evidence type="ECO:0000256" key="2">
    <source>
        <dbReference type="ARBA" id="ARBA00022801"/>
    </source>
</evidence>
<feature type="active site" description="Nucleophile" evidence="4">
    <location>
        <position position="351"/>
    </location>
</feature>
<dbReference type="EMBL" id="BOMV01000014">
    <property type="protein sequence ID" value="GIE94575.1"/>
    <property type="molecule type" value="Genomic_DNA"/>
</dbReference>
<dbReference type="AlphaFoldDB" id="A0A919JTL6"/>
<keyword evidence="3 4" id="KW-0326">Glycosidase</keyword>
<evidence type="ECO:0000256" key="3">
    <source>
        <dbReference type="ARBA" id="ARBA00023295"/>
    </source>
</evidence>
<dbReference type="InterPro" id="IPR000805">
    <property type="entry name" value="Glyco_hydro_26"/>
</dbReference>
<dbReference type="InterPro" id="IPR022790">
    <property type="entry name" value="GH26_dom"/>
</dbReference>
<dbReference type="Proteomes" id="UP000636960">
    <property type="component" value="Unassembled WGS sequence"/>
</dbReference>
<protein>
    <recommendedName>
        <fullName evidence="5">GH26 domain-containing protein</fullName>
    </recommendedName>
</protein>
<sequence>MERAILVADGQPGGAARRVTRRLAGASGGFAAVRLGVGRPYLQRGLGWSEEENGRREDQARTSAEAGWAGILSGARRGVGVKRRKVLGLLGAALPVAACGTRSGAEPVVTPSVGDPVTLPSFAAPTRKKSTPRGAVRELRGGAVPAVAGRVMLGSYLAHGGMTLRQSLALRRRQLGREQRIVHRFYPWSGYVPASEPEVGRDSVLMVSWHGTAWPEVNGGGADANIAKVAKRLAGMKRPVLLRWGWEMNGNWFPWDGSHNGGDPADYVRAWRRMHRIFGEHGADNVAWVWSPNWNSAPDTAANRFQKYYPGDAYVDWVGVSGYNFFAESPKTLFSAVVKAYGERKPVILSETAAVGAGKAGWIRKLQNWVSATPAVGAVVWFDTDIQEGSPHNFRFDTDQAALSAYKTMARSARFAG</sequence>
<name>A0A919JTL6_9ACTN</name>
<feature type="domain" description="GH26" evidence="5">
    <location>
        <begin position="81"/>
        <end position="406"/>
    </location>
</feature>
<dbReference type="PANTHER" id="PTHR40079:SF4">
    <property type="entry name" value="GH26 DOMAIN-CONTAINING PROTEIN-RELATED"/>
    <property type="match status" value="1"/>
</dbReference>
<evidence type="ECO:0000256" key="1">
    <source>
        <dbReference type="ARBA" id="ARBA00007754"/>
    </source>
</evidence>
<comment type="caution">
    <text evidence="6">The sequence shown here is derived from an EMBL/GenBank/DDBJ whole genome shotgun (WGS) entry which is preliminary data.</text>
</comment>
<comment type="similarity">
    <text evidence="1 4">Belongs to the glycosyl hydrolase 26 family.</text>
</comment>
<dbReference type="GO" id="GO:0006080">
    <property type="term" value="P:substituted mannan metabolic process"/>
    <property type="evidence" value="ECO:0007669"/>
    <property type="project" value="InterPro"/>
</dbReference>
<proteinExistence type="inferred from homology"/>
<gene>
    <name evidence="6" type="ORF">Ari01nite_20400</name>
</gene>
<keyword evidence="7" id="KW-1185">Reference proteome</keyword>
<dbReference type="Gene3D" id="3.20.20.80">
    <property type="entry name" value="Glycosidases"/>
    <property type="match status" value="1"/>
</dbReference>
<accession>A0A919JTL6</accession>